<gene>
    <name evidence="2" type="ORF">OVY01_22375</name>
</gene>
<dbReference type="EMBL" id="JAPMXC010000014">
    <property type="protein sequence ID" value="MCY0389889.1"/>
    <property type="molecule type" value="Genomic_DNA"/>
</dbReference>
<dbReference type="RefSeq" id="WP_267849843.1">
    <property type="nucleotide sequence ID" value="NZ_JAPMXC010000014.1"/>
</dbReference>
<evidence type="ECO:0000313" key="3">
    <source>
        <dbReference type="Proteomes" id="UP001082899"/>
    </source>
</evidence>
<evidence type="ECO:0000313" key="2">
    <source>
        <dbReference type="EMBL" id="MCY0389889.1"/>
    </source>
</evidence>
<evidence type="ECO:0000256" key="1">
    <source>
        <dbReference type="SAM" id="MobiDB-lite"/>
    </source>
</evidence>
<comment type="caution">
    <text evidence="2">The sequence shown here is derived from an EMBL/GenBank/DDBJ whole genome shotgun (WGS) entry which is preliminary data.</text>
</comment>
<name>A0ABT3ZTK9_9BURK</name>
<protein>
    <submittedName>
        <fullName evidence="2">Uncharacterized protein</fullName>
    </submittedName>
</protein>
<feature type="region of interest" description="Disordered" evidence="1">
    <location>
        <begin position="70"/>
        <end position="114"/>
    </location>
</feature>
<accession>A0ABT3ZTK9</accession>
<keyword evidence="3" id="KW-1185">Reference proteome</keyword>
<dbReference type="Proteomes" id="UP001082899">
    <property type="component" value="Unassembled WGS sequence"/>
</dbReference>
<organism evidence="2 3">
    <name type="scientific">Robbsia betulipollinis</name>
    <dbReference type="NCBI Taxonomy" id="2981849"/>
    <lineage>
        <taxon>Bacteria</taxon>
        <taxon>Pseudomonadati</taxon>
        <taxon>Pseudomonadota</taxon>
        <taxon>Betaproteobacteria</taxon>
        <taxon>Burkholderiales</taxon>
        <taxon>Burkholderiaceae</taxon>
        <taxon>Robbsia</taxon>
    </lineage>
</organism>
<proteinExistence type="predicted"/>
<sequence>MNADEFLATGIQRKRSSKLAPFRADLLTLQKANVTLDRMADFLNINGVQASRAAIAKFLTACQKDSSKENPLMTAIGTPTTGQNSAKPVSVTGESKSLSPQVNDMLAPTSRLSPAERRAVIEKQTEEFFPNRFTKQSGK</sequence>
<feature type="compositionally biased region" description="Polar residues" evidence="1">
    <location>
        <begin position="77"/>
        <end position="102"/>
    </location>
</feature>
<reference evidence="2" key="1">
    <citation type="submission" date="2022-11" db="EMBL/GenBank/DDBJ databases">
        <title>Robbsia betulipollinis sp. nov., isolated from pollen of birch (Betula pendula).</title>
        <authorList>
            <person name="Shi H."/>
            <person name="Ambika Manirajan B."/>
            <person name="Ratering S."/>
            <person name="Geissler-Plaum R."/>
            <person name="Schnell S."/>
        </authorList>
    </citation>
    <scope>NUCLEOTIDE SEQUENCE</scope>
    <source>
        <strain evidence="2">Bb-Pol-6</strain>
    </source>
</reference>